<feature type="transmembrane region" description="Helical" evidence="9">
    <location>
        <begin position="223"/>
        <end position="256"/>
    </location>
</feature>
<feature type="transmembrane region" description="Helical" evidence="9">
    <location>
        <begin position="12"/>
        <end position="39"/>
    </location>
</feature>
<evidence type="ECO:0000256" key="3">
    <source>
        <dbReference type="ARBA" id="ARBA00022475"/>
    </source>
</evidence>
<dbReference type="Pfam" id="PF02653">
    <property type="entry name" value="BPD_transp_2"/>
    <property type="match status" value="1"/>
</dbReference>
<feature type="transmembrane region" description="Helical" evidence="9">
    <location>
        <begin position="139"/>
        <end position="159"/>
    </location>
</feature>
<feature type="transmembrane region" description="Helical" evidence="9">
    <location>
        <begin position="277"/>
        <end position="303"/>
    </location>
</feature>
<keyword evidence="4 9" id="KW-0812">Transmembrane</keyword>
<dbReference type="PANTHER" id="PTHR11795:SF442">
    <property type="entry name" value="ABC TRANSPORTER ATP-BINDING PROTEIN"/>
    <property type="match status" value="1"/>
</dbReference>
<dbReference type="Proteomes" id="UP001595976">
    <property type="component" value="Unassembled WGS sequence"/>
</dbReference>
<evidence type="ECO:0000313" key="10">
    <source>
        <dbReference type="EMBL" id="MFC5292373.1"/>
    </source>
</evidence>
<keyword evidence="11" id="KW-1185">Reference proteome</keyword>
<comment type="caution">
    <text evidence="10">The sequence shown here is derived from an EMBL/GenBank/DDBJ whole genome shotgun (WGS) entry which is preliminary data.</text>
</comment>
<gene>
    <name evidence="10" type="ORF">ACFPK2_05130</name>
</gene>
<feature type="transmembrane region" description="Helical" evidence="9">
    <location>
        <begin position="187"/>
        <end position="211"/>
    </location>
</feature>
<dbReference type="EMBL" id="JBHSLI010000001">
    <property type="protein sequence ID" value="MFC5292373.1"/>
    <property type="molecule type" value="Genomic_DNA"/>
</dbReference>
<dbReference type="PANTHER" id="PTHR11795">
    <property type="entry name" value="BRANCHED-CHAIN AMINO ACID TRANSPORT SYSTEM PERMEASE PROTEIN LIVH"/>
    <property type="match status" value="1"/>
</dbReference>
<evidence type="ECO:0000256" key="4">
    <source>
        <dbReference type="ARBA" id="ARBA00022692"/>
    </source>
</evidence>
<evidence type="ECO:0000256" key="8">
    <source>
        <dbReference type="ARBA" id="ARBA00037998"/>
    </source>
</evidence>
<keyword evidence="2" id="KW-0813">Transport</keyword>
<dbReference type="InterPro" id="IPR052157">
    <property type="entry name" value="BCAA_transport_permease"/>
</dbReference>
<evidence type="ECO:0000256" key="1">
    <source>
        <dbReference type="ARBA" id="ARBA00004651"/>
    </source>
</evidence>
<evidence type="ECO:0000256" key="7">
    <source>
        <dbReference type="ARBA" id="ARBA00023136"/>
    </source>
</evidence>
<keyword evidence="3" id="KW-1003">Cell membrane</keyword>
<reference evidence="11" key="1">
    <citation type="journal article" date="2019" name="Int. J. Syst. Evol. Microbiol.">
        <title>The Global Catalogue of Microorganisms (GCM) 10K type strain sequencing project: providing services to taxonomists for standard genome sequencing and annotation.</title>
        <authorList>
            <consortium name="The Broad Institute Genomics Platform"/>
            <consortium name="The Broad Institute Genome Sequencing Center for Infectious Disease"/>
            <person name="Wu L."/>
            <person name="Ma J."/>
        </authorList>
    </citation>
    <scope>NUCLEOTIDE SEQUENCE [LARGE SCALE GENOMIC DNA]</scope>
    <source>
        <strain evidence="11">CGMCC 1.15643</strain>
    </source>
</reference>
<dbReference type="RefSeq" id="WP_158446483.1">
    <property type="nucleotide sequence ID" value="NZ_JAOAOS010000001.1"/>
</dbReference>
<sequence length="313" mass="33249">MEFIVISALNGLVYGLLLFMVSAGLTLIFGMMGIVNFAHASFYMLGAYLSFTIARISNFWLALLIAPLIVMAAGMFIERFMLRRVHGFGHSQQLLLTFGIAFVFEELVKLFWGNFPVAYRPPPLLSGPAFSLFGTNFPSYRVFVAAVAIVLLGLLYLLLQKTRIGIIVRASVQRPGMVSALGHNVPLVFLGVFGVGAWMAGLAGAVGGALLTTSPTMSGEMSVIAFVVVVVGGLGSLLGAFIASLLIGLLTSFSVGFQVSLADVAQLFGYGEQARQIGGLLTLEISSMSASLPALLMLVVLLTRPAGLMGDRN</sequence>
<name>A0ABW0EYP0_9HYPH</name>
<organism evidence="10 11">
    <name type="scientific">Bosea minatitlanensis</name>
    <dbReference type="NCBI Taxonomy" id="128782"/>
    <lineage>
        <taxon>Bacteria</taxon>
        <taxon>Pseudomonadati</taxon>
        <taxon>Pseudomonadota</taxon>
        <taxon>Alphaproteobacteria</taxon>
        <taxon>Hyphomicrobiales</taxon>
        <taxon>Boseaceae</taxon>
        <taxon>Bosea</taxon>
    </lineage>
</organism>
<evidence type="ECO:0000313" key="11">
    <source>
        <dbReference type="Proteomes" id="UP001595976"/>
    </source>
</evidence>
<dbReference type="InterPro" id="IPR001851">
    <property type="entry name" value="ABC_transp_permease"/>
</dbReference>
<keyword evidence="7 9" id="KW-0472">Membrane</keyword>
<keyword evidence="5" id="KW-0029">Amino-acid transport</keyword>
<proteinExistence type="inferred from homology"/>
<feature type="transmembrane region" description="Helical" evidence="9">
    <location>
        <begin position="94"/>
        <end position="119"/>
    </location>
</feature>
<evidence type="ECO:0000256" key="2">
    <source>
        <dbReference type="ARBA" id="ARBA00022448"/>
    </source>
</evidence>
<feature type="transmembrane region" description="Helical" evidence="9">
    <location>
        <begin position="59"/>
        <end position="82"/>
    </location>
</feature>
<evidence type="ECO:0000256" key="5">
    <source>
        <dbReference type="ARBA" id="ARBA00022970"/>
    </source>
</evidence>
<comment type="subcellular location">
    <subcellularLocation>
        <location evidence="1">Cell membrane</location>
        <topology evidence="1">Multi-pass membrane protein</topology>
    </subcellularLocation>
</comment>
<comment type="similarity">
    <text evidence="8">Belongs to the binding-protein-dependent transport system permease family. LivHM subfamily.</text>
</comment>
<keyword evidence="6 9" id="KW-1133">Transmembrane helix</keyword>
<evidence type="ECO:0000256" key="6">
    <source>
        <dbReference type="ARBA" id="ARBA00022989"/>
    </source>
</evidence>
<evidence type="ECO:0000256" key="9">
    <source>
        <dbReference type="SAM" id="Phobius"/>
    </source>
</evidence>
<protein>
    <submittedName>
        <fullName evidence="10">Branched-chain amino acid ABC transporter permease</fullName>
    </submittedName>
</protein>
<dbReference type="CDD" id="cd06582">
    <property type="entry name" value="TM_PBP1_LivH_like"/>
    <property type="match status" value="1"/>
</dbReference>
<accession>A0ABW0EYP0</accession>